<proteinExistence type="predicted"/>
<reference evidence="3" key="2">
    <citation type="submission" date="2020-09" db="EMBL/GenBank/DDBJ databases">
        <authorList>
            <person name="Sun Q."/>
            <person name="Zhou Y."/>
        </authorList>
    </citation>
    <scope>NUCLEOTIDE SEQUENCE</scope>
    <source>
        <strain evidence="3">CGMCC 1.15794</strain>
    </source>
</reference>
<evidence type="ECO:0000313" key="3">
    <source>
        <dbReference type="EMBL" id="GGH37746.1"/>
    </source>
</evidence>
<feature type="transmembrane region" description="Helical" evidence="2">
    <location>
        <begin position="387"/>
        <end position="407"/>
    </location>
</feature>
<comment type="caution">
    <text evidence="3">The sequence shown here is derived from an EMBL/GenBank/DDBJ whole genome shotgun (WGS) entry which is preliminary data.</text>
</comment>
<keyword evidence="2" id="KW-1133">Transmembrane helix</keyword>
<evidence type="ECO:0000313" key="4">
    <source>
        <dbReference type="Proteomes" id="UP000657592"/>
    </source>
</evidence>
<evidence type="ECO:0000256" key="1">
    <source>
        <dbReference type="SAM" id="MobiDB-lite"/>
    </source>
</evidence>
<feature type="region of interest" description="Disordered" evidence="1">
    <location>
        <begin position="246"/>
        <end position="272"/>
    </location>
</feature>
<gene>
    <name evidence="3" type="ORF">GCM10010921_07890</name>
</gene>
<dbReference type="Proteomes" id="UP000657592">
    <property type="component" value="Unassembled WGS sequence"/>
</dbReference>
<keyword evidence="2" id="KW-0472">Membrane</keyword>
<sequence>MTEKAPTTSRRSGGRFAPRWLHVLAAAALVATTIGLGSAPAAAEAEEPSTAVGVAVVGLGGHKVRSVIATDVETTEETSFSLIGYGCGEAAWGLDLEPGTAVTIRAEFDNGLVLHYDGGGGSTDAALSLPVTVAGEVEHISFDPAPELLLPAPVVSGTASVGQTLVVADGAWKTEWEAIRSWGDVPGAPVLTYQWLRSGQPIPGATASAYTVTAADGGEHVSVRVTGRFWDCLDVAVASAAAPIPAAPGQPPATDGQPPVIGGDDLPATGGEPVAPAADDLVDVNRGGVVVPREVTAGGSVSVSVGADRAGETVHGWLFSTPTALGSAVVAADGTVAFAVPDGVAPGAHRLAVTDAAGQLVGWGEIVVLAADGAAPSRQLAATGSDGILLSLGGGMMLIAGLVLFAVPRVRRASRA</sequence>
<keyword evidence="4" id="KW-1185">Reference proteome</keyword>
<dbReference type="RefSeq" id="WP_188754945.1">
    <property type="nucleotide sequence ID" value="NZ_BMJY01000002.1"/>
</dbReference>
<dbReference type="EMBL" id="BMJY01000002">
    <property type="protein sequence ID" value="GGH37746.1"/>
    <property type="molecule type" value="Genomic_DNA"/>
</dbReference>
<dbReference type="Gene3D" id="2.60.40.2700">
    <property type="match status" value="1"/>
</dbReference>
<organism evidence="3 4">
    <name type="scientific">Microbacterium album</name>
    <dbReference type="NCBI Taxonomy" id="2053191"/>
    <lineage>
        <taxon>Bacteria</taxon>
        <taxon>Bacillati</taxon>
        <taxon>Actinomycetota</taxon>
        <taxon>Actinomycetes</taxon>
        <taxon>Micrococcales</taxon>
        <taxon>Microbacteriaceae</taxon>
        <taxon>Microbacterium</taxon>
    </lineage>
</organism>
<dbReference type="AlphaFoldDB" id="A0A917MKP7"/>
<protein>
    <submittedName>
        <fullName evidence="3">Uncharacterized protein</fullName>
    </submittedName>
</protein>
<evidence type="ECO:0000256" key="2">
    <source>
        <dbReference type="SAM" id="Phobius"/>
    </source>
</evidence>
<name>A0A917MKP7_9MICO</name>
<accession>A0A917MKP7</accession>
<reference evidence="3" key="1">
    <citation type="journal article" date="2014" name="Int. J. Syst. Evol. Microbiol.">
        <title>Complete genome sequence of Corynebacterium casei LMG S-19264T (=DSM 44701T), isolated from a smear-ripened cheese.</title>
        <authorList>
            <consortium name="US DOE Joint Genome Institute (JGI-PGF)"/>
            <person name="Walter F."/>
            <person name="Albersmeier A."/>
            <person name="Kalinowski J."/>
            <person name="Ruckert C."/>
        </authorList>
    </citation>
    <scope>NUCLEOTIDE SEQUENCE</scope>
    <source>
        <strain evidence="3">CGMCC 1.15794</strain>
    </source>
</reference>
<keyword evidence="2" id="KW-0812">Transmembrane</keyword>